<dbReference type="SUPFAM" id="SSF46689">
    <property type="entry name" value="Homeodomain-like"/>
    <property type="match status" value="1"/>
</dbReference>
<evidence type="ECO:0000256" key="1">
    <source>
        <dbReference type="ARBA" id="ARBA00023015"/>
    </source>
</evidence>
<keyword evidence="1" id="KW-0805">Transcription regulation</keyword>
<name>A0A944DEP4_PSEFL</name>
<dbReference type="PANTHER" id="PTHR43130:SF11">
    <property type="entry name" value="TRANSCRIPTIONAL REGULATORY PROTEIN"/>
    <property type="match status" value="1"/>
</dbReference>
<gene>
    <name evidence="4" type="ORF">J7E47_05905</name>
</gene>
<dbReference type="InterPro" id="IPR018060">
    <property type="entry name" value="HTH_AraC"/>
</dbReference>
<dbReference type="InterPro" id="IPR052158">
    <property type="entry name" value="INH-QAR"/>
</dbReference>
<keyword evidence="2" id="KW-0804">Transcription</keyword>
<dbReference type="SUPFAM" id="SSF52317">
    <property type="entry name" value="Class I glutamine amidotransferase-like"/>
    <property type="match status" value="1"/>
</dbReference>
<evidence type="ECO:0000313" key="5">
    <source>
        <dbReference type="Proteomes" id="UP000692896"/>
    </source>
</evidence>
<organism evidence="4 5">
    <name type="scientific">Pseudomonas fluorescens</name>
    <dbReference type="NCBI Taxonomy" id="294"/>
    <lineage>
        <taxon>Bacteria</taxon>
        <taxon>Pseudomonadati</taxon>
        <taxon>Pseudomonadota</taxon>
        <taxon>Gammaproteobacteria</taxon>
        <taxon>Pseudomonadales</taxon>
        <taxon>Pseudomonadaceae</taxon>
        <taxon>Pseudomonas</taxon>
    </lineage>
</organism>
<protein>
    <submittedName>
        <fullName evidence="4">Helix-turn-helix domain-containing protein</fullName>
    </submittedName>
</protein>
<dbReference type="Proteomes" id="UP000692896">
    <property type="component" value="Unassembled WGS sequence"/>
</dbReference>
<dbReference type="Pfam" id="PF01965">
    <property type="entry name" value="DJ-1_PfpI"/>
    <property type="match status" value="1"/>
</dbReference>
<dbReference type="RefSeq" id="WP_214912479.1">
    <property type="nucleotide sequence ID" value="NZ_JAGGNX010000013.1"/>
</dbReference>
<evidence type="ECO:0000259" key="3">
    <source>
        <dbReference type="PROSITE" id="PS01124"/>
    </source>
</evidence>
<proteinExistence type="predicted"/>
<dbReference type="SMART" id="SM00342">
    <property type="entry name" value="HTH_ARAC"/>
    <property type="match status" value="1"/>
</dbReference>
<dbReference type="InterPro" id="IPR002818">
    <property type="entry name" value="DJ-1/PfpI"/>
</dbReference>
<feature type="domain" description="HTH araC/xylS-type" evidence="3">
    <location>
        <begin position="223"/>
        <end position="321"/>
    </location>
</feature>
<accession>A0A944DEP4</accession>
<dbReference type="PROSITE" id="PS01124">
    <property type="entry name" value="HTH_ARAC_FAMILY_2"/>
    <property type="match status" value="1"/>
</dbReference>
<comment type="caution">
    <text evidence="4">The sequence shown here is derived from an EMBL/GenBank/DDBJ whole genome shotgun (WGS) entry which is preliminary data.</text>
</comment>
<dbReference type="GO" id="GO:0003700">
    <property type="term" value="F:DNA-binding transcription factor activity"/>
    <property type="evidence" value="ECO:0007669"/>
    <property type="project" value="InterPro"/>
</dbReference>
<dbReference type="Gene3D" id="3.40.50.880">
    <property type="match status" value="1"/>
</dbReference>
<dbReference type="InterPro" id="IPR009057">
    <property type="entry name" value="Homeodomain-like_sf"/>
</dbReference>
<evidence type="ECO:0000313" key="4">
    <source>
        <dbReference type="EMBL" id="MBT2328247.1"/>
    </source>
</evidence>
<reference evidence="4" key="1">
    <citation type="submission" date="2021-03" db="EMBL/GenBank/DDBJ databases">
        <title>Genomic analysis provides insights into the functional capacity of soil bacteria communities inhabiting an altitudinal gradient in the Atacama Desert.</title>
        <authorList>
            <person name="Gonzalez M."/>
            <person name="Maldonado J."/>
            <person name="Maza F."/>
            <person name="Hodar C."/>
            <person name="Cortes M."/>
            <person name="Palma R."/>
            <person name="Andreani C."/>
            <person name="Gaete A."/>
            <person name="Vasquez-Dean J."/>
            <person name="Acuna V."/>
            <person name="Aguado M."/>
            <person name="Mandakovic D."/>
            <person name="Latorre M."/>
            <person name="Orellana A."/>
            <person name="Gutierrez R."/>
            <person name="Montecino M."/>
            <person name="Allende M."/>
            <person name="Maass A."/>
            <person name="Cambiazo V."/>
        </authorList>
    </citation>
    <scope>NUCLEOTIDE SEQUENCE</scope>
    <source>
        <strain evidence="4">ISL-25</strain>
    </source>
</reference>
<dbReference type="EMBL" id="JAGGOB010000010">
    <property type="protein sequence ID" value="MBT2328247.1"/>
    <property type="molecule type" value="Genomic_DNA"/>
</dbReference>
<dbReference type="AlphaFoldDB" id="A0A944DEP4"/>
<dbReference type="Gene3D" id="1.10.10.60">
    <property type="entry name" value="Homeodomain-like"/>
    <property type="match status" value="1"/>
</dbReference>
<dbReference type="PANTHER" id="PTHR43130">
    <property type="entry name" value="ARAC-FAMILY TRANSCRIPTIONAL REGULATOR"/>
    <property type="match status" value="1"/>
</dbReference>
<evidence type="ECO:0000256" key="2">
    <source>
        <dbReference type="ARBA" id="ARBA00023163"/>
    </source>
</evidence>
<dbReference type="InterPro" id="IPR029062">
    <property type="entry name" value="Class_I_gatase-like"/>
</dbReference>
<dbReference type="Pfam" id="PF12833">
    <property type="entry name" value="HTH_18"/>
    <property type="match status" value="1"/>
</dbReference>
<dbReference type="GO" id="GO:0043565">
    <property type="term" value="F:sequence-specific DNA binding"/>
    <property type="evidence" value="ECO:0007669"/>
    <property type="project" value="InterPro"/>
</dbReference>
<sequence length="334" mass="35521">MYDFTLVVPQGAFASSVTLTLDLLATAAKLASRVGVVAPRWRVCGISAGTLELAGGLQLQVANLPVQTNKHDCWILPGLDVDDAAQLRVRMAQPDVAPLAAALRRHAEAGGKIAASCSSVFLLNAAGLLNGRCVTTTWWLASALRHAAPQARVEPDRMVHADGPLITAGAALAHVDLLLYVLRQSFGERLAAMIGQALLVERRRLQSPYMSPTMMAPENGLIAQLTAHIAQTIPAPVTVGALALKANVSTRTLNRQVTKVLGYGPQQLIQSVRLNKARVLLEGSGLSVEEVAAEVGLGDAATLRRLLRRWLDVMPSQIRGEGIAIGSSRPLSRQ</sequence>